<proteinExistence type="inferred from homology"/>
<dbReference type="OrthoDB" id="9773738at2"/>
<keyword evidence="3" id="KW-0378">Hydrolase</keyword>
<dbReference type="CDD" id="cd07720">
    <property type="entry name" value="OPHC2-like_MBL-fold"/>
    <property type="match status" value="1"/>
</dbReference>
<dbReference type="Proteomes" id="UP000025047">
    <property type="component" value="Unassembled WGS sequence"/>
</dbReference>
<dbReference type="InterPro" id="IPR006311">
    <property type="entry name" value="TAT_signal"/>
</dbReference>
<dbReference type="eggNOG" id="COG0491">
    <property type="taxonomic scope" value="Bacteria"/>
</dbReference>
<evidence type="ECO:0000256" key="1">
    <source>
        <dbReference type="ARBA" id="ARBA00007749"/>
    </source>
</evidence>
<evidence type="ECO:0000256" key="3">
    <source>
        <dbReference type="ARBA" id="ARBA00022801"/>
    </source>
</evidence>
<evidence type="ECO:0000256" key="5">
    <source>
        <dbReference type="SAM" id="SignalP"/>
    </source>
</evidence>
<evidence type="ECO:0000256" key="4">
    <source>
        <dbReference type="ARBA" id="ARBA00022833"/>
    </source>
</evidence>
<keyword evidence="5" id="KW-0732">Signal</keyword>
<evidence type="ECO:0000256" key="2">
    <source>
        <dbReference type="ARBA" id="ARBA00022723"/>
    </source>
</evidence>
<dbReference type="PATRIC" id="fig|1122180.6.peg.950"/>
<evidence type="ECO:0000313" key="8">
    <source>
        <dbReference type="Proteomes" id="UP000025047"/>
    </source>
</evidence>
<dbReference type="PANTHER" id="PTHR42978:SF6">
    <property type="entry name" value="QUORUM-QUENCHING LACTONASE YTNP-RELATED"/>
    <property type="match status" value="1"/>
</dbReference>
<dbReference type="EMBL" id="APGJ01000004">
    <property type="protein sequence ID" value="EYD72166.1"/>
    <property type="molecule type" value="Genomic_DNA"/>
</dbReference>
<dbReference type="InterPro" id="IPR051013">
    <property type="entry name" value="MBL_superfamily_lactonases"/>
</dbReference>
<sequence length="302" mass="32247">MRITRRKVLRGAAGFGATVVFGRAWAATEMDLGDLRITTLSDGHLQLPESFLIGDLPQDEARAILDAAGVAAGGYEPPCNVTLLRSGEDVVLFDAGAGSTFMQSTGRLPEALAALDLSPDDITHVVFTHGHPDHLWGAIDDFDEPLFVNARHLIGRIERDYWVDPETPETIGAERQSFAAGAARRIELLADRLETFEDGDEVLPGVVARASFGHTPGHMSFEIGGGQALVAGDAIGNAHLAFARPEWPMPADQDPEKAARTRLALLQDLAERGVPLIGFHLPAGGMGSVKKNGDGYAFVPGR</sequence>
<dbReference type="Gene3D" id="3.60.15.10">
    <property type="entry name" value="Ribonuclease Z/Hydroxyacylglutathione hydrolase-like"/>
    <property type="match status" value="1"/>
</dbReference>
<dbReference type="AlphaFoldDB" id="A0A017HCR2"/>
<evidence type="ECO:0000259" key="6">
    <source>
        <dbReference type="SMART" id="SM00849"/>
    </source>
</evidence>
<dbReference type="GO" id="GO:0046872">
    <property type="term" value="F:metal ion binding"/>
    <property type="evidence" value="ECO:0007669"/>
    <property type="project" value="UniProtKB-KW"/>
</dbReference>
<comment type="similarity">
    <text evidence="1">Belongs to the metallo-beta-lactamase superfamily.</text>
</comment>
<dbReference type="HOGENOM" id="CLU_056519_0_0_5"/>
<dbReference type="Pfam" id="PF00753">
    <property type="entry name" value="Lactamase_B"/>
    <property type="match status" value="1"/>
</dbReference>
<comment type="caution">
    <text evidence="7">The sequence shown here is derived from an EMBL/GenBank/DDBJ whole genome shotgun (WGS) entry which is preliminary data.</text>
</comment>
<feature type="signal peptide" evidence="5">
    <location>
        <begin position="1"/>
        <end position="26"/>
    </location>
</feature>
<dbReference type="InterPro" id="IPR001279">
    <property type="entry name" value="Metallo-B-lactamas"/>
</dbReference>
<dbReference type="STRING" id="1122180.Lokhon_00956"/>
<organism evidence="7 8">
    <name type="scientific">Limimaricola hongkongensis DSM 17492</name>
    <dbReference type="NCBI Taxonomy" id="1122180"/>
    <lineage>
        <taxon>Bacteria</taxon>
        <taxon>Pseudomonadati</taxon>
        <taxon>Pseudomonadota</taxon>
        <taxon>Alphaproteobacteria</taxon>
        <taxon>Rhodobacterales</taxon>
        <taxon>Paracoccaceae</taxon>
        <taxon>Limimaricola</taxon>
    </lineage>
</organism>
<dbReference type="PROSITE" id="PS51318">
    <property type="entry name" value="TAT"/>
    <property type="match status" value="1"/>
</dbReference>
<gene>
    <name evidence="7" type="ORF">Lokhon_00956</name>
</gene>
<feature type="domain" description="Metallo-beta-lactamase" evidence="6">
    <location>
        <begin position="78"/>
        <end position="277"/>
    </location>
</feature>
<accession>A0A017HCR2</accession>
<protein>
    <submittedName>
        <fullName evidence="7">Metallo-beta-lactamase family protein</fullName>
    </submittedName>
</protein>
<dbReference type="PANTHER" id="PTHR42978">
    <property type="entry name" value="QUORUM-QUENCHING LACTONASE YTNP-RELATED-RELATED"/>
    <property type="match status" value="1"/>
</dbReference>
<feature type="chain" id="PRO_5001492469" evidence="5">
    <location>
        <begin position="27"/>
        <end position="302"/>
    </location>
</feature>
<dbReference type="RefSeq" id="WP_017928104.1">
    <property type="nucleotide sequence ID" value="NZ_KB822997.1"/>
</dbReference>
<dbReference type="SUPFAM" id="SSF56281">
    <property type="entry name" value="Metallo-hydrolase/oxidoreductase"/>
    <property type="match status" value="1"/>
</dbReference>
<keyword evidence="8" id="KW-1185">Reference proteome</keyword>
<name>A0A017HCR2_9RHOB</name>
<dbReference type="GO" id="GO:0016787">
    <property type="term" value="F:hydrolase activity"/>
    <property type="evidence" value="ECO:0007669"/>
    <property type="project" value="UniProtKB-KW"/>
</dbReference>
<keyword evidence="4" id="KW-0862">Zinc</keyword>
<dbReference type="InterPro" id="IPR036866">
    <property type="entry name" value="RibonucZ/Hydroxyglut_hydro"/>
</dbReference>
<dbReference type="SMART" id="SM00849">
    <property type="entry name" value="Lactamase_B"/>
    <property type="match status" value="1"/>
</dbReference>
<evidence type="ECO:0000313" key="7">
    <source>
        <dbReference type="EMBL" id="EYD72166.1"/>
    </source>
</evidence>
<reference evidence="7 8" key="1">
    <citation type="submission" date="2013-03" db="EMBL/GenBank/DDBJ databases">
        <authorList>
            <person name="Fiebig A."/>
            <person name="Goeker M."/>
            <person name="Klenk H.-P.P."/>
        </authorList>
    </citation>
    <scope>NUCLEOTIDE SEQUENCE [LARGE SCALE GENOMIC DNA]</scope>
    <source>
        <strain evidence="7 8">DSM 17492</strain>
    </source>
</reference>
<keyword evidence="2" id="KW-0479">Metal-binding</keyword>